<dbReference type="Proteomes" id="UP001521222">
    <property type="component" value="Unassembled WGS sequence"/>
</dbReference>
<protein>
    <submittedName>
        <fullName evidence="1">Uncharacterized protein</fullName>
    </submittedName>
</protein>
<accession>A0ABR3R291</accession>
<evidence type="ECO:0000313" key="1">
    <source>
        <dbReference type="EMBL" id="KAL1598507.1"/>
    </source>
</evidence>
<gene>
    <name evidence="1" type="ORF">SLS59_006794</name>
</gene>
<evidence type="ECO:0000313" key="2">
    <source>
        <dbReference type="Proteomes" id="UP001521222"/>
    </source>
</evidence>
<sequence>MGIAHQPKGELGPTAPENMLKGRWSYKRISNIKALSELPNGTSIQSENGYVYAHWVIEQILKSMKGLEKGGIKWGSDSTGYFAQES</sequence>
<reference evidence="1 2" key="1">
    <citation type="submission" date="2024-02" db="EMBL/GenBank/DDBJ databases">
        <title>De novo assembly and annotation of 12 fungi associated with fruit tree decline syndrome in Ontario, Canada.</title>
        <authorList>
            <person name="Sulman M."/>
            <person name="Ellouze W."/>
            <person name="Ilyukhin E."/>
        </authorList>
    </citation>
    <scope>NUCLEOTIDE SEQUENCE [LARGE SCALE GENOMIC DNA]</scope>
    <source>
        <strain evidence="1 2">M97-236</strain>
    </source>
</reference>
<organism evidence="1 2">
    <name type="scientific">Nothophoma quercina</name>
    <dbReference type="NCBI Taxonomy" id="749835"/>
    <lineage>
        <taxon>Eukaryota</taxon>
        <taxon>Fungi</taxon>
        <taxon>Dikarya</taxon>
        <taxon>Ascomycota</taxon>
        <taxon>Pezizomycotina</taxon>
        <taxon>Dothideomycetes</taxon>
        <taxon>Pleosporomycetidae</taxon>
        <taxon>Pleosporales</taxon>
        <taxon>Pleosporineae</taxon>
        <taxon>Didymellaceae</taxon>
        <taxon>Nothophoma</taxon>
    </lineage>
</organism>
<proteinExistence type="predicted"/>
<name>A0ABR3R291_9PLEO</name>
<keyword evidence="2" id="KW-1185">Reference proteome</keyword>
<comment type="caution">
    <text evidence="1">The sequence shown here is derived from an EMBL/GenBank/DDBJ whole genome shotgun (WGS) entry which is preliminary data.</text>
</comment>
<dbReference type="EMBL" id="JAKIXB020000022">
    <property type="protein sequence ID" value="KAL1598507.1"/>
    <property type="molecule type" value="Genomic_DNA"/>
</dbReference>